<dbReference type="InterPro" id="IPR018060">
    <property type="entry name" value="HTH_AraC"/>
</dbReference>
<dbReference type="InterPro" id="IPR009057">
    <property type="entry name" value="Homeodomain-like_sf"/>
</dbReference>
<dbReference type="InterPro" id="IPR050204">
    <property type="entry name" value="AraC_XylS_family_regulators"/>
</dbReference>
<keyword evidence="3" id="KW-0804">Transcription</keyword>
<dbReference type="Gene3D" id="1.10.10.60">
    <property type="entry name" value="Homeodomain-like"/>
    <property type="match status" value="1"/>
</dbReference>
<evidence type="ECO:0000313" key="6">
    <source>
        <dbReference type="Proteomes" id="UP000832034"/>
    </source>
</evidence>
<dbReference type="SMART" id="SM00342">
    <property type="entry name" value="HTH_ARAC"/>
    <property type="match status" value="1"/>
</dbReference>
<evidence type="ECO:0000259" key="4">
    <source>
        <dbReference type="PROSITE" id="PS01124"/>
    </source>
</evidence>
<gene>
    <name evidence="5" type="ORF">LVJ81_06780</name>
</gene>
<proteinExistence type="predicted"/>
<evidence type="ECO:0000313" key="5">
    <source>
        <dbReference type="EMBL" id="UOO91378.1"/>
    </source>
</evidence>
<dbReference type="PROSITE" id="PS01124">
    <property type="entry name" value="HTH_ARAC_FAMILY_2"/>
    <property type="match status" value="1"/>
</dbReference>
<organism evidence="5 6">
    <name type="scientific">Vitreoscilla stercoraria</name>
    <dbReference type="NCBI Taxonomy" id="61"/>
    <lineage>
        <taxon>Bacteria</taxon>
        <taxon>Pseudomonadati</taxon>
        <taxon>Pseudomonadota</taxon>
        <taxon>Betaproteobacteria</taxon>
        <taxon>Neisseriales</taxon>
        <taxon>Neisseriaceae</taxon>
        <taxon>Vitreoscilla</taxon>
    </lineage>
</organism>
<dbReference type="Pfam" id="PF12833">
    <property type="entry name" value="HTH_18"/>
    <property type="match status" value="1"/>
</dbReference>
<reference evidence="5" key="2">
    <citation type="journal article" date="2022" name="Res Sq">
        <title>Evolution of multicellular longitudinally dividing oral cavity symbionts (Neisseriaceae).</title>
        <authorList>
            <person name="Nyongesa S."/>
            <person name="Weber P."/>
            <person name="Bernet E."/>
            <person name="Pullido F."/>
            <person name="Nieckarz M."/>
            <person name="Delaby M."/>
            <person name="Nieves C."/>
            <person name="Viehboeck T."/>
            <person name="Krause N."/>
            <person name="Rivera-Millot A."/>
            <person name="Nakamura A."/>
            <person name="Vischer N."/>
            <person name="VanNieuwenhze M."/>
            <person name="Brun Y."/>
            <person name="Cava F."/>
            <person name="Bulgheresi S."/>
            <person name="Veyrier F."/>
        </authorList>
    </citation>
    <scope>NUCLEOTIDE SEQUENCE</scope>
    <source>
        <strain evidence="5">SAG 1488-6</strain>
    </source>
</reference>
<dbReference type="EMBL" id="CP091512">
    <property type="protein sequence ID" value="UOO91378.1"/>
    <property type="molecule type" value="Genomic_DNA"/>
</dbReference>
<evidence type="ECO:0000256" key="3">
    <source>
        <dbReference type="ARBA" id="ARBA00023163"/>
    </source>
</evidence>
<name>A0ABY4E7R6_VITST</name>
<keyword evidence="1" id="KW-0805">Transcription regulation</keyword>
<protein>
    <submittedName>
        <fullName evidence="5">Helix-turn-helix transcriptional regulator</fullName>
    </submittedName>
</protein>
<evidence type="ECO:0000256" key="2">
    <source>
        <dbReference type="ARBA" id="ARBA00023125"/>
    </source>
</evidence>
<feature type="domain" description="HTH araC/xylS-type" evidence="4">
    <location>
        <begin position="230"/>
        <end position="327"/>
    </location>
</feature>
<dbReference type="Proteomes" id="UP000832034">
    <property type="component" value="Chromosome"/>
</dbReference>
<keyword evidence="6" id="KW-1185">Reference proteome</keyword>
<dbReference type="SUPFAM" id="SSF46689">
    <property type="entry name" value="Homeodomain-like"/>
    <property type="match status" value="1"/>
</dbReference>
<reference evidence="5" key="1">
    <citation type="submission" date="2021-12" db="EMBL/GenBank/DDBJ databases">
        <authorList>
            <person name="Veyrier F.J."/>
        </authorList>
    </citation>
    <scope>NUCLEOTIDE SEQUENCE</scope>
    <source>
        <strain evidence="5">SAG 1488-6</strain>
    </source>
</reference>
<keyword evidence="2" id="KW-0238">DNA-binding</keyword>
<accession>A0ABY4E7R6</accession>
<dbReference type="RefSeq" id="WP_244802711.1">
    <property type="nucleotide sequence ID" value="NZ_CP091512.1"/>
</dbReference>
<dbReference type="PANTHER" id="PTHR46796">
    <property type="entry name" value="HTH-TYPE TRANSCRIPTIONAL ACTIVATOR RHAS-RELATED"/>
    <property type="match status" value="1"/>
</dbReference>
<sequence>MMTPKPTNTCEMSNFNSFSQLRETGLSSNMNGITFTHCKPNYHVGIFPHCNGYTDLYRFNRIVLFRNNYSSNTAQHLINEKNLLNFGINITIKGRFDFHFPDLHTDISVFPMQVWLRRGCLGVVEADIPNQTIIQSVGLDFDVQLLEQLLPDKAVNEISQFFLASPDQAAVQIMRKPPPVLFLLAEQLLDLPHGSNEFDLLKIESISLNLLTHLFADQTHHYHSVPTQIVMAQHILDTEVIQNHTIRQLSKQVGLNECDLKKQFKHHTGLTIASYAKKAKMETALVLLSSGMRPIKVANHLGYCNLHYFTKVFTTYHGYTPNSLMDESK</sequence>
<evidence type="ECO:0000256" key="1">
    <source>
        <dbReference type="ARBA" id="ARBA00023015"/>
    </source>
</evidence>